<evidence type="ECO:0000313" key="11">
    <source>
        <dbReference type="EMBL" id="PCK26144.1"/>
    </source>
</evidence>
<comment type="similarity">
    <text evidence="7">Belongs to the ABC transporter superfamily. Siderophore-Fe(3+) uptake transporter (SIUT) (TC 3.A.1.21) family.</text>
</comment>
<dbReference type="InterPro" id="IPR039421">
    <property type="entry name" value="Type_1_exporter"/>
</dbReference>
<dbReference type="GO" id="GO:0016887">
    <property type="term" value="F:ATP hydrolysis activity"/>
    <property type="evidence" value="ECO:0007669"/>
    <property type="project" value="InterPro"/>
</dbReference>
<evidence type="ECO:0000256" key="2">
    <source>
        <dbReference type="ARBA" id="ARBA00022519"/>
    </source>
</evidence>
<dbReference type="Gene3D" id="1.20.1560.10">
    <property type="entry name" value="ABC transporter type 1, transmembrane domain"/>
    <property type="match status" value="1"/>
</dbReference>
<keyword evidence="2" id="KW-1003">Cell membrane</keyword>
<keyword evidence="4" id="KW-1278">Translocase</keyword>
<feature type="transmembrane region" description="Helical" evidence="8">
    <location>
        <begin position="65"/>
        <end position="86"/>
    </location>
</feature>
<dbReference type="Pfam" id="PF00005">
    <property type="entry name" value="ABC_tran"/>
    <property type="match status" value="1"/>
</dbReference>
<evidence type="ECO:0000256" key="6">
    <source>
        <dbReference type="ARBA" id="ARBA00023136"/>
    </source>
</evidence>
<keyword evidence="3 8" id="KW-0812">Transmembrane</keyword>
<feature type="domain" description="ABC transmembrane type-1" evidence="10">
    <location>
        <begin position="39"/>
        <end position="309"/>
    </location>
</feature>
<dbReference type="PANTHER" id="PTHR24221">
    <property type="entry name" value="ATP-BINDING CASSETTE SUB-FAMILY B"/>
    <property type="match status" value="1"/>
</dbReference>
<dbReference type="Proteomes" id="UP000230886">
    <property type="component" value="Unassembled WGS sequence"/>
</dbReference>
<dbReference type="InterPro" id="IPR027417">
    <property type="entry name" value="P-loop_NTPase"/>
</dbReference>
<evidence type="ECO:0000256" key="4">
    <source>
        <dbReference type="ARBA" id="ARBA00022967"/>
    </source>
</evidence>
<evidence type="ECO:0000259" key="10">
    <source>
        <dbReference type="PROSITE" id="PS50929"/>
    </source>
</evidence>
<dbReference type="Pfam" id="PF00664">
    <property type="entry name" value="ABC_membrane"/>
    <property type="match status" value="1"/>
</dbReference>
<dbReference type="PROSITE" id="PS00211">
    <property type="entry name" value="ABC_TRANSPORTER_1"/>
    <property type="match status" value="1"/>
</dbReference>
<dbReference type="PROSITE" id="PS50929">
    <property type="entry name" value="ABC_TM1F"/>
    <property type="match status" value="1"/>
</dbReference>
<dbReference type="InterPro" id="IPR036640">
    <property type="entry name" value="ABC1_TM_sf"/>
</dbReference>
<dbReference type="PANTHER" id="PTHR24221:SF654">
    <property type="entry name" value="ATP-BINDING CASSETTE SUB-FAMILY B MEMBER 6"/>
    <property type="match status" value="1"/>
</dbReference>
<evidence type="ECO:0000256" key="5">
    <source>
        <dbReference type="ARBA" id="ARBA00022989"/>
    </source>
</evidence>
<reference evidence="11 12" key="1">
    <citation type="submission" date="2017-07" db="EMBL/GenBank/DDBJ databases">
        <title>Draft sequence of Rhodococcus enclensis 23b-28.</title>
        <authorList>
            <person name="Besaury L."/>
            <person name="Sancelme M."/>
            <person name="Amato P."/>
            <person name="Lallement A."/>
            <person name="Delort A.-M."/>
        </authorList>
    </citation>
    <scope>NUCLEOTIDE SEQUENCE [LARGE SCALE GENOMIC DNA]</scope>
    <source>
        <strain evidence="11 12">23b-28</strain>
    </source>
</reference>
<evidence type="ECO:0000313" key="12">
    <source>
        <dbReference type="Proteomes" id="UP000230886"/>
    </source>
</evidence>
<dbReference type="GO" id="GO:0034040">
    <property type="term" value="F:ATPase-coupled lipid transmembrane transporter activity"/>
    <property type="evidence" value="ECO:0007669"/>
    <property type="project" value="TreeGrafter"/>
</dbReference>
<evidence type="ECO:0000256" key="7">
    <source>
        <dbReference type="ARBA" id="ARBA00023455"/>
    </source>
</evidence>
<dbReference type="InterPro" id="IPR017871">
    <property type="entry name" value="ABC_transporter-like_CS"/>
</dbReference>
<dbReference type="SUPFAM" id="SSF90123">
    <property type="entry name" value="ABC transporter transmembrane region"/>
    <property type="match status" value="1"/>
</dbReference>
<dbReference type="InterPro" id="IPR003439">
    <property type="entry name" value="ABC_transporter-like_ATP-bd"/>
</dbReference>
<keyword evidence="6 8" id="KW-0472">Membrane</keyword>
<dbReference type="SUPFAM" id="SSF52540">
    <property type="entry name" value="P-loop containing nucleoside triphosphate hydrolases"/>
    <property type="match status" value="1"/>
</dbReference>
<evidence type="ECO:0000259" key="9">
    <source>
        <dbReference type="PROSITE" id="PS50893"/>
    </source>
</evidence>
<comment type="subcellular location">
    <subcellularLocation>
        <location evidence="1">Cell inner membrane</location>
        <topology evidence="1">Multi-pass membrane protein</topology>
    </subcellularLocation>
</comment>
<dbReference type="PROSITE" id="PS50893">
    <property type="entry name" value="ABC_TRANSPORTER_2"/>
    <property type="match status" value="1"/>
</dbReference>
<dbReference type="AlphaFoldDB" id="A0A2A5J970"/>
<dbReference type="GO" id="GO:0005524">
    <property type="term" value="F:ATP binding"/>
    <property type="evidence" value="ECO:0007669"/>
    <property type="project" value="UniProtKB-KW"/>
</dbReference>
<dbReference type="InterPro" id="IPR011527">
    <property type="entry name" value="ABC1_TM_dom"/>
</dbReference>
<protein>
    <submittedName>
        <fullName evidence="11">ABC transporter ATP-binding protein</fullName>
    </submittedName>
</protein>
<dbReference type="Gene3D" id="3.40.50.300">
    <property type="entry name" value="P-loop containing nucleotide triphosphate hydrolases"/>
    <property type="match status" value="1"/>
</dbReference>
<evidence type="ECO:0000256" key="1">
    <source>
        <dbReference type="ARBA" id="ARBA00004429"/>
    </source>
</evidence>
<keyword evidence="2" id="KW-0997">Cell inner membrane</keyword>
<proteinExistence type="inferred from homology"/>
<evidence type="ECO:0000256" key="3">
    <source>
        <dbReference type="ARBA" id="ARBA00022692"/>
    </source>
</evidence>
<dbReference type="GO" id="GO:0140359">
    <property type="term" value="F:ABC-type transporter activity"/>
    <property type="evidence" value="ECO:0007669"/>
    <property type="project" value="InterPro"/>
</dbReference>
<dbReference type="RefSeq" id="WP_099697738.1">
    <property type="nucleotide sequence ID" value="NZ_NOVD01000010.1"/>
</dbReference>
<feature type="transmembrane region" description="Helical" evidence="8">
    <location>
        <begin position="148"/>
        <end position="181"/>
    </location>
</feature>
<keyword evidence="5 8" id="KW-1133">Transmembrane helix</keyword>
<dbReference type="GO" id="GO:0005886">
    <property type="term" value="C:plasma membrane"/>
    <property type="evidence" value="ECO:0007669"/>
    <property type="project" value="UniProtKB-SubCell"/>
</dbReference>
<evidence type="ECO:0000256" key="8">
    <source>
        <dbReference type="SAM" id="Phobius"/>
    </source>
</evidence>
<comment type="caution">
    <text evidence="11">The sequence shown here is derived from an EMBL/GenBank/DDBJ whole genome shotgun (WGS) entry which is preliminary data.</text>
</comment>
<name>A0A2A5J970_RHOSG</name>
<gene>
    <name evidence="11" type="ORF">CHR55_16195</name>
</gene>
<keyword evidence="11" id="KW-0067">ATP-binding</keyword>
<accession>A0A2A5J970</accession>
<organism evidence="11 12">
    <name type="scientific">Rhodococcus qingshengii</name>
    <dbReference type="NCBI Taxonomy" id="334542"/>
    <lineage>
        <taxon>Bacteria</taxon>
        <taxon>Bacillati</taxon>
        <taxon>Actinomycetota</taxon>
        <taxon>Actinomycetes</taxon>
        <taxon>Mycobacteriales</taxon>
        <taxon>Nocardiaceae</taxon>
        <taxon>Rhodococcus</taxon>
        <taxon>Rhodococcus erythropolis group</taxon>
    </lineage>
</organism>
<sequence>MSALPETRSGPMEMIRVGSFSSGRGPRLVAAVTGQASYQVAQALIPVLIGTVVDRAIGKSDSTALLVWLAVLCALFVGLALSWRIAVRLNTQVFVYGEHDLRLNAARRVLDARGMKAQRSTGEVLTISTSDASHVSGFSWVVAEQGSAFAGLAAAVISLAFVSWPLALIVVLITAAQLIFIHKISGPLDERVYAEQKKAAEAGMLATDFTLGLRVLKGFGAEPTALSRYVNASRESMKAAIRTVRAMSSLTALNSGVSALVLASVALGAAWMAHQGTITVGNFVTVVGLSRVIAGPMETLGFFGAELAAKRGSARRLSELLAEPHLIESLAPTAATEPARTEDALLISADNGTVVSARRGEVVGVRADDSADRLARQLAYQTPLAPDSYFVFGTDATDLGPDGVRDQVFVSAHEGTVFTGTVFDNLAAPNVDSSAMTSSALDDVLTHLPDGHLSEVGEQGKKLSGGQRQRLLLARALHQPQPILVLHEPTTSVDSVTEHRIAHSLRNFPDKVILVITSSPTLLHSCDRVVTIDHGVREGESL</sequence>
<feature type="domain" description="ABC transporter" evidence="9">
    <location>
        <begin position="333"/>
        <end position="542"/>
    </location>
</feature>
<dbReference type="EMBL" id="NOVD01000010">
    <property type="protein sequence ID" value="PCK26144.1"/>
    <property type="molecule type" value="Genomic_DNA"/>
</dbReference>
<keyword evidence="11" id="KW-0547">Nucleotide-binding</keyword>
<feature type="transmembrane region" description="Helical" evidence="8">
    <location>
        <begin position="252"/>
        <end position="273"/>
    </location>
</feature>